<comment type="caution">
    <text evidence="1">The sequence shown here is derived from an EMBL/GenBank/DDBJ whole genome shotgun (WGS) entry which is preliminary data.</text>
</comment>
<organism evidence="1 2">
    <name type="scientific">Arctium lappa</name>
    <name type="common">Greater burdock</name>
    <name type="synonym">Lappa major</name>
    <dbReference type="NCBI Taxonomy" id="4217"/>
    <lineage>
        <taxon>Eukaryota</taxon>
        <taxon>Viridiplantae</taxon>
        <taxon>Streptophyta</taxon>
        <taxon>Embryophyta</taxon>
        <taxon>Tracheophyta</taxon>
        <taxon>Spermatophyta</taxon>
        <taxon>Magnoliopsida</taxon>
        <taxon>eudicotyledons</taxon>
        <taxon>Gunneridae</taxon>
        <taxon>Pentapetalae</taxon>
        <taxon>asterids</taxon>
        <taxon>campanulids</taxon>
        <taxon>Asterales</taxon>
        <taxon>Asteraceae</taxon>
        <taxon>Carduoideae</taxon>
        <taxon>Cardueae</taxon>
        <taxon>Arctiinae</taxon>
        <taxon>Arctium</taxon>
    </lineage>
</organism>
<reference evidence="1 2" key="2">
    <citation type="journal article" date="2022" name="Mol. Ecol. Resour.">
        <title>The genomes of chicory, endive, great burdock and yacon provide insights into Asteraceae paleo-polyploidization history and plant inulin production.</title>
        <authorList>
            <person name="Fan W."/>
            <person name="Wang S."/>
            <person name="Wang H."/>
            <person name="Wang A."/>
            <person name="Jiang F."/>
            <person name="Liu H."/>
            <person name="Zhao H."/>
            <person name="Xu D."/>
            <person name="Zhang Y."/>
        </authorList>
    </citation>
    <scope>NUCLEOTIDE SEQUENCE [LARGE SCALE GENOMIC DNA]</scope>
    <source>
        <strain evidence="2">cv. Niubang</strain>
    </source>
</reference>
<name>A0ACB9FNP0_ARCLA</name>
<reference evidence="2" key="1">
    <citation type="journal article" date="2022" name="Mol. Ecol. Resour.">
        <title>The genomes of chicory, endive, great burdock and yacon provide insights into Asteraceae palaeo-polyploidization history and plant inulin production.</title>
        <authorList>
            <person name="Fan W."/>
            <person name="Wang S."/>
            <person name="Wang H."/>
            <person name="Wang A."/>
            <person name="Jiang F."/>
            <person name="Liu H."/>
            <person name="Zhao H."/>
            <person name="Xu D."/>
            <person name="Zhang Y."/>
        </authorList>
    </citation>
    <scope>NUCLEOTIDE SEQUENCE [LARGE SCALE GENOMIC DNA]</scope>
    <source>
        <strain evidence="2">cv. Niubang</strain>
    </source>
</reference>
<gene>
    <name evidence="1" type="ORF">L6452_04169</name>
</gene>
<sequence length="80" mass="9295">MVATTEKSFEVSSIREGIQPRKWRIICSEFRSALGLRIFNFINLVLFWLLPIDFLTSINLLVVGNSCCIWVSRVMICGWR</sequence>
<evidence type="ECO:0000313" key="1">
    <source>
        <dbReference type="EMBL" id="KAI3772973.1"/>
    </source>
</evidence>
<proteinExistence type="predicted"/>
<dbReference type="EMBL" id="CM042047">
    <property type="protein sequence ID" value="KAI3772973.1"/>
    <property type="molecule type" value="Genomic_DNA"/>
</dbReference>
<evidence type="ECO:0000313" key="2">
    <source>
        <dbReference type="Proteomes" id="UP001055879"/>
    </source>
</evidence>
<accession>A0ACB9FNP0</accession>
<dbReference type="Proteomes" id="UP001055879">
    <property type="component" value="Linkage Group LG01"/>
</dbReference>
<protein>
    <submittedName>
        <fullName evidence="1">Uncharacterized protein</fullName>
    </submittedName>
</protein>
<keyword evidence="2" id="KW-1185">Reference proteome</keyword>